<evidence type="ECO:0000256" key="1">
    <source>
        <dbReference type="SAM" id="MobiDB-lite"/>
    </source>
</evidence>
<reference evidence="3 4" key="1">
    <citation type="submission" date="2020-08" db="EMBL/GenBank/DDBJ databases">
        <title>Sequencing the genomes of 1000 actinobacteria strains.</title>
        <authorList>
            <person name="Klenk H.-P."/>
        </authorList>
    </citation>
    <scope>NUCLEOTIDE SEQUENCE [LARGE SCALE GENOMIC DNA]</scope>
    <source>
        <strain evidence="3 4">DSM 45784</strain>
    </source>
</reference>
<name>A0A7W7D1M5_9ACTN</name>
<dbReference type="AlphaFoldDB" id="A0A7W7D1M5"/>
<comment type="caution">
    <text evidence="3">The sequence shown here is derived from an EMBL/GenBank/DDBJ whole genome shotgun (WGS) entry which is preliminary data.</text>
</comment>
<gene>
    <name evidence="3" type="ORF">BJ982_000167</name>
</gene>
<keyword evidence="2" id="KW-0812">Transmembrane</keyword>
<feature type="transmembrane region" description="Helical" evidence="2">
    <location>
        <begin position="111"/>
        <end position="132"/>
    </location>
</feature>
<proteinExistence type="predicted"/>
<keyword evidence="2" id="KW-0472">Membrane</keyword>
<protein>
    <recommendedName>
        <fullName evidence="5">DUF4352 domain-containing protein</fullName>
    </recommendedName>
</protein>
<keyword evidence="4" id="KW-1185">Reference proteome</keyword>
<evidence type="ECO:0000256" key="2">
    <source>
        <dbReference type="SAM" id="Phobius"/>
    </source>
</evidence>
<evidence type="ECO:0000313" key="3">
    <source>
        <dbReference type="EMBL" id="MBB4698623.1"/>
    </source>
</evidence>
<feature type="compositionally biased region" description="Pro residues" evidence="1">
    <location>
        <begin position="58"/>
        <end position="71"/>
    </location>
</feature>
<evidence type="ECO:0008006" key="5">
    <source>
        <dbReference type="Google" id="ProtNLM"/>
    </source>
</evidence>
<evidence type="ECO:0000313" key="4">
    <source>
        <dbReference type="Proteomes" id="UP000542210"/>
    </source>
</evidence>
<accession>A0A7W7D1M5</accession>
<organism evidence="3 4">
    <name type="scientific">Sphaerisporangium siamense</name>
    <dbReference type="NCBI Taxonomy" id="795645"/>
    <lineage>
        <taxon>Bacteria</taxon>
        <taxon>Bacillati</taxon>
        <taxon>Actinomycetota</taxon>
        <taxon>Actinomycetes</taxon>
        <taxon>Streptosporangiales</taxon>
        <taxon>Streptosporangiaceae</taxon>
        <taxon>Sphaerisporangium</taxon>
    </lineage>
</organism>
<sequence>MTEQNDTGVWPAGDPSWFTPTKRAPRPDARVWPPAPPEEPPGSSTVPIPVVGHRPTYQGPPPGYRRPPPGMAAPEPAQAPAASPPAPEAPAASPPAPAGPRSRRRKRPMRTATKIGLQLAGALVLTAAYLAVKGHDEISQYQEKIPVASVRYVPHGRSAPLGDATWRFIGVTPAPAQYRTPETPDRDMVQIEVEGTGLNADAKYYTTTLPGFYLTDKAGRLWLALAAKTPEELGKGVTGRFTLVSAIPKALVNQVELVMYPTERAGKGEFGPSLRFAR</sequence>
<dbReference type="Proteomes" id="UP000542210">
    <property type="component" value="Unassembled WGS sequence"/>
</dbReference>
<feature type="region of interest" description="Disordered" evidence="1">
    <location>
        <begin position="1"/>
        <end position="108"/>
    </location>
</feature>
<keyword evidence="2" id="KW-1133">Transmembrane helix</keyword>
<dbReference type="RefSeq" id="WP_184875606.1">
    <property type="nucleotide sequence ID" value="NZ_BOOV01000014.1"/>
</dbReference>
<feature type="compositionally biased region" description="Low complexity" evidence="1">
    <location>
        <begin position="72"/>
        <end position="81"/>
    </location>
</feature>
<dbReference type="EMBL" id="JACHND010000001">
    <property type="protein sequence ID" value="MBB4698623.1"/>
    <property type="molecule type" value="Genomic_DNA"/>
</dbReference>
<feature type="compositionally biased region" description="Pro residues" evidence="1">
    <location>
        <begin position="82"/>
        <end position="98"/>
    </location>
</feature>